<dbReference type="PROSITE" id="PS50158">
    <property type="entry name" value="ZF_CCHC"/>
    <property type="match status" value="1"/>
</dbReference>
<dbReference type="EC" id="2.7.7.49" evidence="1"/>
<dbReference type="Gene3D" id="2.40.70.10">
    <property type="entry name" value="Acid Proteases"/>
    <property type="match status" value="1"/>
</dbReference>
<dbReference type="Pfam" id="PF03732">
    <property type="entry name" value="Retrotrans_gag"/>
    <property type="match status" value="1"/>
</dbReference>
<dbReference type="EMBL" id="JAPWTJ010001320">
    <property type="protein sequence ID" value="KAJ8972572.1"/>
    <property type="molecule type" value="Genomic_DNA"/>
</dbReference>
<keyword evidence="2" id="KW-0808">Transferase</keyword>
<sequence length="890" mass="100903">MDPAKLNKDELLYELHVRGFEEVRGETAASMRRKLGEVLANDAFGQLIVSETFQPVVLEEIKVVLNKIESLEGIVTAKPIAEGSDIVILVGTKLKHLTGRLQRLKIQDTEENKPTLRAVDNLLERLDKIEESVDRKIEESRCQVFAAINQPSTSDQLVDPNVAVTTPIVPHVVNNIYKSRCEPRKWGISFSGDGVSKQVEERRLASNIPEGDLLASVVDLLQGSALILYRSIRHDISSWEDFKCRFREEFQPFDYEDELKQEIRNRRQGPDESIGIYFACMKNLFSRLITKLEEKEKLTLLRRNLLPYFIHNLGLVEYTKVDELLGLCKKLEINKLTAERCHPTPSGNLLEPDLSQPAGTTDRRVRPLMKQDRNRLRVATVEETKCWNCSRSGHRFRDCRAPRHVFCFGCGADNVVKRNCSKCSRGRLGTDTAQNSLSNPENGLGNGSDDVTAGPRHSGATRCIVGNKGLQVLRDLGVKIDKSQAGSVTTANGASCDTIGSVNLPIRLEGKLKVFDCLVVPNIPKEIILGIDFWKEMELVPNFNTGGWNFPDVECCLIDKQSLSNRDHAELREVVEKYFSAMGTSLGHAKGVVHKIDTGDHEPVQDARIYKHVIPQSAHLDENFAWKLVVPKAMRRTVLAENHDDPASGHLGTFKTIRRVGQHYYWPGVRSDVAKYVRGCAVCQSQKPEQRAPAGFMGVRKVSRPGEVYCSDLMGPFPMTTKRNRFLLVVADIFTKYTLLFPLKSADARAIQKHIENDVFLVYGVPDYFLCDNGRQYFDFADREATHRHMQEMTDVQESVRNRLRTAYQNNADRYNLRRRDVSFVVGDFVWRRNHVLSDAGNYFSAKLAPKFLKSRVVQKMSRNVYRLEDCRSGRVVGDYYVSDLKPFNE</sequence>
<evidence type="ECO:0000256" key="6">
    <source>
        <dbReference type="PROSITE-ProRule" id="PRU00047"/>
    </source>
</evidence>
<dbReference type="PROSITE" id="PS50994">
    <property type="entry name" value="INTEGRASE"/>
    <property type="match status" value="1"/>
</dbReference>
<dbReference type="InterPro" id="IPR001584">
    <property type="entry name" value="Integrase_cat-core"/>
</dbReference>
<keyword evidence="6" id="KW-0479">Metal-binding</keyword>
<dbReference type="PANTHER" id="PTHR37984:SF5">
    <property type="entry name" value="PROTEIN NYNRIN-LIKE"/>
    <property type="match status" value="1"/>
</dbReference>
<dbReference type="InterPro" id="IPR021109">
    <property type="entry name" value="Peptidase_aspartic_dom_sf"/>
</dbReference>
<evidence type="ECO:0000313" key="10">
    <source>
        <dbReference type="EMBL" id="KAJ8972572.1"/>
    </source>
</evidence>
<keyword evidence="6" id="KW-0862">Zinc</keyword>
<evidence type="ECO:0000313" key="11">
    <source>
        <dbReference type="Proteomes" id="UP001162164"/>
    </source>
</evidence>
<keyword evidence="6" id="KW-0863">Zinc-finger</keyword>
<dbReference type="InterPro" id="IPR005162">
    <property type="entry name" value="Retrotrans_gag_dom"/>
</dbReference>
<dbReference type="InterPro" id="IPR036875">
    <property type="entry name" value="Znf_CCHC_sf"/>
</dbReference>
<dbReference type="InterPro" id="IPR050951">
    <property type="entry name" value="Retrovirus_Pol_polyprotein"/>
</dbReference>
<organism evidence="10 11">
    <name type="scientific">Molorchus minor</name>
    <dbReference type="NCBI Taxonomy" id="1323400"/>
    <lineage>
        <taxon>Eukaryota</taxon>
        <taxon>Metazoa</taxon>
        <taxon>Ecdysozoa</taxon>
        <taxon>Arthropoda</taxon>
        <taxon>Hexapoda</taxon>
        <taxon>Insecta</taxon>
        <taxon>Pterygota</taxon>
        <taxon>Neoptera</taxon>
        <taxon>Endopterygota</taxon>
        <taxon>Coleoptera</taxon>
        <taxon>Polyphaga</taxon>
        <taxon>Cucujiformia</taxon>
        <taxon>Chrysomeloidea</taxon>
        <taxon>Cerambycidae</taxon>
        <taxon>Lamiinae</taxon>
        <taxon>Monochamini</taxon>
        <taxon>Molorchus</taxon>
    </lineage>
</organism>
<evidence type="ECO:0000259" key="9">
    <source>
        <dbReference type="PROSITE" id="PS50994"/>
    </source>
</evidence>
<feature type="compositionally biased region" description="Polar residues" evidence="7">
    <location>
        <begin position="431"/>
        <end position="441"/>
    </location>
</feature>
<dbReference type="Pfam" id="PF17921">
    <property type="entry name" value="Integrase_H2C2"/>
    <property type="match status" value="1"/>
</dbReference>
<dbReference type="Gene3D" id="1.10.340.70">
    <property type="match status" value="1"/>
</dbReference>
<dbReference type="Gene3D" id="4.10.60.10">
    <property type="entry name" value="Zinc finger, CCHC-type"/>
    <property type="match status" value="1"/>
</dbReference>
<dbReference type="Gene3D" id="3.30.420.10">
    <property type="entry name" value="Ribonuclease H-like superfamily/Ribonuclease H"/>
    <property type="match status" value="1"/>
</dbReference>
<evidence type="ECO:0000256" key="5">
    <source>
        <dbReference type="ARBA" id="ARBA00022759"/>
    </source>
</evidence>
<keyword evidence="11" id="KW-1185">Reference proteome</keyword>
<protein>
    <recommendedName>
        <fullName evidence="1">RNA-directed DNA polymerase</fullName>
        <ecNumber evidence="1">2.7.7.49</ecNumber>
    </recommendedName>
</protein>
<evidence type="ECO:0000256" key="7">
    <source>
        <dbReference type="SAM" id="MobiDB-lite"/>
    </source>
</evidence>
<dbReference type="InterPro" id="IPR001878">
    <property type="entry name" value="Znf_CCHC"/>
</dbReference>
<evidence type="ECO:0000256" key="3">
    <source>
        <dbReference type="ARBA" id="ARBA00022695"/>
    </source>
</evidence>
<keyword evidence="5" id="KW-0378">Hydrolase</keyword>
<evidence type="ECO:0000256" key="1">
    <source>
        <dbReference type="ARBA" id="ARBA00012493"/>
    </source>
</evidence>
<keyword evidence="4" id="KW-0540">Nuclease</keyword>
<comment type="caution">
    <text evidence="10">The sequence shown here is derived from an EMBL/GenBank/DDBJ whole genome shotgun (WGS) entry which is preliminary data.</text>
</comment>
<feature type="domain" description="CCHC-type" evidence="8">
    <location>
        <begin position="385"/>
        <end position="400"/>
    </location>
</feature>
<dbReference type="Proteomes" id="UP001162164">
    <property type="component" value="Unassembled WGS sequence"/>
</dbReference>
<proteinExistence type="predicted"/>
<dbReference type="SUPFAM" id="SSF53098">
    <property type="entry name" value="Ribonuclease H-like"/>
    <property type="match status" value="1"/>
</dbReference>
<keyword evidence="5" id="KW-0255">Endonuclease</keyword>
<keyword evidence="3" id="KW-0548">Nucleotidyltransferase</keyword>
<dbReference type="InterPro" id="IPR036397">
    <property type="entry name" value="RNaseH_sf"/>
</dbReference>
<gene>
    <name evidence="10" type="ORF">NQ317_003554</name>
</gene>
<dbReference type="InterPro" id="IPR012337">
    <property type="entry name" value="RNaseH-like_sf"/>
</dbReference>
<feature type="region of interest" description="Disordered" evidence="7">
    <location>
        <begin position="431"/>
        <end position="452"/>
    </location>
</feature>
<dbReference type="PANTHER" id="PTHR37984">
    <property type="entry name" value="PROTEIN CBG26694"/>
    <property type="match status" value="1"/>
</dbReference>
<evidence type="ECO:0000259" key="8">
    <source>
        <dbReference type="PROSITE" id="PS50158"/>
    </source>
</evidence>
<feature type="domain" description="Integrase catalytic" evidence="9">
    <location>
        <begin position="701"/>
        <end position="816"/>
    </location>
</feature>
<dbReference type="SUPFAM" id="SSF57756">
    <property type="entry name" value="Retrovirus zinc finger-like domains"/>
    <property type="match status" value="1"/>
</dbReference>
<evidence type="ECO:0000256" key="2">
    <source>
        <dbReference type="ARBA" id="ARBA00022679"/>
    </source>
</evidence>
<accession>A0ABQ9J3H6</accession>
<evidence type="ECO:0000256" key="4">
    <source>
        <dbReference type="ARBA" id="ARBA00022722"/>
    </source>
</evidence>
<name>A0ABQ9J3H6_9CUCU</name>
<dbReference type="InterPro" id="IPR041588">
    <property type="entry name" value="Integrase_H2C2"/>
</dbReference>
<reference evidence="10" key="1">
    <citation type="journal article" date="2023" name="Insect Mol. Biol.">
        <title>Genome sequencing provides insights into the evolution of gene families encoding plant cell wall-degrading enzymes in longhorned beetles.</title>
        <authorList>
            <person name="Shin N.R."/>
            <person name="Okamura Y."/>
            <person name="Kirsch R."/>
            <person name="Pauchet Y."/>
        </authorList>
    </citation>
    <scope>NUCLEOTIDE SEQUENCE</scope>
    <source>
        <strain evidence="10">MMC_N1</strain>
    </source>
</reference>